<evidence type="ECO:0000313" key="2">
    <source>
        <dbReference type="EMBL" id="PWN97697.1"/>
    </source>
</evidence>
<dbReference type="Gene3D" id="3.40.50.150">
    <property type="entry name" value="Vaccinia Virus protein VP39"/>
    <property type="match status" value="1"/>
</dbReference>
<dbReference type="EMBL" id="KZ819294">
    <property type="protein sequence ID" value="PWN97697.1"/>
    <property type="molecule type" value="Genomic_DNA"/>
</dbReference>
<dbReference type="Proteomes" id="UP000245946">
    <property type="component" value="Unassembled WGS sequence"/>
</dbReference>
<dbReference type="RefSeq" id="XP_025597976.1">
    <property type="nucleotide sequence ID" value="XM_025745300.1"/>
</dbReference>
<accession>A0A316Z7E1</accession>
<dbReference type="AlphaFoldDB" id="A0A316Z7E1"/>
<proteinExistence type="predicted"/>
<protein>
    <recommendedName>
        <fullName evidence="4">S-adenosyl-L-methionine-dependent methyltransferase</fullName>
    </recommendedName>
</protein>
<dbReference type="InterPro" id="IPR029063">
    <property type="entry name" value="SAM-dependent_MTases_sf"/>
</dbReference>
<name>A0A316Z7E1_9BASI</name>
<dbReference type="GeneID" id="37272844"/>
<dbReference type="OrthoDB" id="10027013at2759"/>
<dbReference type="STRING" id="58919.A0A316Z7E1"/>
<keyword evidence="3" id="KW-1185">Reference proteome</keyword>
<reference evidence="2 3" key="1">
    <citation type="journal article" date="2018" name="Mol. Biol. Evol.">
        <title>Broad Genomic Sampling Reveals a Smut Pathogenic Ancestry of the Fungal Clade Ustilaginomycotina.</title>
        <authorList>
            <person name="Kijpornyongpan T."/>
            <person name="Mondo S.J."/>
            <person name="Barry K."/>
            <person name="Sandor L."/>
            <person name="Lee J."/>
            <person name="Lipzen A."/>
            <person name="Pangilinan J."/>
            <person name="LaButti K."/>
            <person name="Hainaut M."/>
            <person name="Henrissat B."/>
            <person name="Grigoriev I.V."/>
            <person name="Spatafora J.W."/>
            <person name="Aime M.C."/>
        </authorList>
    </citation>
    <scope>NUCLEOTIDE SEQUENCE [LARGE SCALE GENOMIC DNA]</scope>
    <source>
        <strain evidence="2 3">MCA 4186</strain>
    </source>
</reference>
<feature type="compositionally biased region" description="Basic residues" evidence="1">
    <location>
        <begin position="1"/>
        <end position="13"/>
    </location>
</feature>
<feature type="region of interest" description="Disordered" evidence="1">
    <location>
        <begin position="1"/>
        <end position="28"/>
    </location>
</feature>
<sequence>MPSVFRRLRRTRTHASSSSDGATTPATLASSPYSSAAASLAATPATSLASFAPPTLSQQAYAYLLSAPPYSPLALAAAFEFHFARPSPTSLPSSSVSARAGAQWHLRSGGEVRPEQREEEHVGDFGCGAAPLAAWLESWAQHVYARDWDAHMLELAHGTRDMDCEMRASVGLPKGDAAWDIAHGTFAEPNLPRALTFLTLGSCAHYLAWNEPLATYNVFYRHLLPHGTLLLIGHRPVPGPYDGPCGEQTAPLRRALEQAPFTEPLARFYGEAARLGHRDMYSTLPTPREAGAAGWLPTVRYLTVNAPPEWSGPRGEDMTCPEAEELRATSPRAMAHWLRTTTGYVAYLRANPQEKARAAVEEDHAGRLMKAACAEGGLDYDDKLELRMFCAALLLRRDATSAPVQ</sequence>
<dbReference type="SUPFAM" id="SSF53335">
    <property type="entry name" value="S-adenosyl-L-methionine-dependent methyltransferases"/>
    <property type="match status" value="1"/>
</dbReference>
<organism evidence="2 3">
    <name type="scientific">Tilletiopsis washingtonensis</name>
    <dbReference type="NCBI Taxonomy" id="58919"/>
    <lineage>
        <taxon>Eukaryota</taxon>
        <taxon>Fungi</taxon>
        <taxon>Dikarya</taxon>
        <taxon>Basidiomycota</taxon>
        <taxon>Ustilaginomycotina</taxon>
        <taxon>Exobasidiomycetes</taxon>
        <taxon>Entylomatales</taxon>
        <taxon>Entylomatales incertae sedis</taxon>
        <taxon>Tilletiopsis</taxon>
    </lineage>
</organism>
<gene>
    <name evidence="2" type="ORF">FA09DRAFT_361007</name>
</gene>
<evidence type="ECO:0000313" key="3">
    <source>
        <dbReference type="Proteomes" id="UP000245946"/>
    </source>
</evidence>
<evidence type="ECO:0008006" key="4">
    <source>
        <dbReference type="Google" id="ProtNLM"/>
    </source>
</evidence>
<evidence type="ECO:0000256" key="1">
    <source>
        <dbReference type="SAM" id="MobiDB-lite"/>
    </source>
</evidence>